<organism evidence="2 3">
    <name type="scientific">Skeletonema marinoi</name>
    <dbReference type="NCBI Taxonomy" id="267567"/>
    <lineage>
        <taxon>Eukaryota</taxon>
        <taxon>Sar</taxon>
        <taxon>Stramenopiles</taxon>
        <taxon>Ochrophyta</taxon>
        <taxon>Bacillariophyta</taxon>
        <taxon>Coscinodiscophyceae</taxon>
        <taxon>Thalassiosirophycidae</taxon>
        <taxon>Thalassiosirales</taxon>
        <taxon>Skeletonemataceae</taxon>
        <taxon>Skeletonema</taxon>
        <taxon>Skeletonema marinoi-dohrnii complex</taxon>
    </lineage>
</organism>
<evidence type="ECO:0000313" key="2">
    <source>
        <dbReference type="EMBL" id="KAK1735256.1"/>
    </source>
</evidence>
<proteinExistence type="predicted"/>
<keyword evidence="3" id="KW-1185">Reference proteome</keyword>
<name>A0AAD8XXS5_9STRA</name>
<gene>
    <name evidence="2" type="ORF">QTG54_013870</name>
</gene>
<dbReference type="EMBL" id="JATAAI010000034">
    <property type="protein sequence ID" value="KAK1735256.1"/>
    <property type="molecule type" value="Genomic_DNA"/>
</dbReference>
<reference evidence="2" key="1">
    <citation type="submission" date="2023-06" db="EMBL/GenBank/DDBJ databases">
        <title>Survivors Of The Sea: Transcriptome response of Skeletonema marinoi to long-term dormancy.</title>
        <authorList>
            <person name="Pinder M.I.M."/>
            <person name="Kourtchenko O."/>
            <person name="Robertson E.K."/>
            <person name="Larsson T."/>
            <person name="Maumus F."/>
            <person name="Osuna-Cruz C.M."/>
            <person name="Vancaester E."/>
            <person name="Stenow R."/>
            <person name="Vandepoele K."/>
            <person name="Ploug H."/>
            <person name="Bruchert V."/>
            <person name="Godhe A."/>
            <person name="Topel M."/>
        </authorList>
    </citation>
    <scope>NUCLEOTIDE SEQUENCE</scope>
    <source>
        <strain evidence="2">R05AC</strain>
    </source>
</reference>
<evidence type="ECO:0000256" key="1">
    <source>
        <dbReference type="SAM" id="MobiDB-lite"/>
    </source>
</evidence>
<sequence>MPTKGKHNQSSRCDGGSSTIIVPPLPPPSKSPATSRQLRLPLPTSSAALSLSSTIEDGGALFQSSSQHIIYAYTSAARDIFHGKCPPCCRATASDGAPVGDRVVSIRTTPAAKEKRTKQ</sequence>
<accession>A0AAD8XXS5</accession>
<comment type="caution">
    <text evidence="2">The sequence shown here is derived from an EMBL/GenBank/DDBJ whole genome shotgun (WGS) entry which is preliminary data.</text>
</comment>
<dbReference type="Proteomes" id="UP001224775">
    <property type="component" value="Unassembled WGS sequence"/>
</dbReference>
<protein>
    <submittedName>
        <fullName evidence="2">Uncharacterized protein</fullName>
    </submittedName>
</protein>
<evidence type="ECO:0000313" key="3">
    <source>
        <dbReference type="Proteomes" id="UP001224775"/>
    </source>
</evidence>
<dbReference type="AlphaFoldDB" id="A0AAD8XXS5"/>
<feature type="region of interest" description="Disordered" evidence="1">
    <location>
        <begin position="1"/>
        <end position="38"/>
    </location>
</feature>